<reference evidence="16 17" key="1">
    <citation type="journal article" date="2007" name="Proc. Natl. Acad. Sci. U.S.A.">
        <title>Dandruff-associated Malassezia genomes reveal convergent and divergent virulence traits shared with plant and human fungal pathogens.</title>
        <authorList>
            <person name="Xu J."/>
            <person name="Saunders C.W."/>
            <person name="Hu P."/>
            <person name="Grant R.A."/>
            <person name="Boekhout T."/>
            <person name="Kuramae E.E."/>
            <person name="Kronstad J.W."/>
            <person name="Deangelis Y.M."/>
            <person name="Reeder N.L."/>
            <person name="Johnstone K.R."/>
            <person name="Leland M."/>
            <person name="Fieno A.M."/>
            <person name="Begley W.M."/>
            <person name="Sun Y."/>
            <person name="Lacey M.P."/>
            <person name="Chaudhary T."/>
            <person name="Keough T."/>
            <person name="Chu L."/>
            <person name="Sears R."/>
            <person name="Yuan B."/>
            <person name="Dawson T.L.Jr."/>
        </authorList>
    </citation>
    <scope>NUCLEOTIDE SEQUENCE [LARGE SCALE GENOMIC DNA]</scope>
    <source>
        <strain evidence="17">ATCC MYA-4612 / CBS 7966</strain>
    </source>
</reference>
<evidence type="ECO:0000256" key="5">
    <source>
        <dbReference type="ARBA" id="ARBA00022532"/>
    </source>
</evidence>
<dbReference type="EMBL" id="AAYY01000018">
    <property type="protein sequence ID" value="EDP41654.1"/>
    <property type="molecule type" value="Genomic_DNA"/>
</dbReference>
<evidence type="ECO:0000256" key="4">
    <source>
        <dbReference type="ARBA" id="ARBA00015940"/>
    </source>
</evidence>
<dbReference type="SUPFAM" id="SSF52016">
    <property type="entry name" value="LeuD/IlvD-like"/>
    <property type="match status" value="1"/>
</dbReference>
<evidence type="ECO:0000256" key="3">
    <source>
        <dbReference type="ARBA" id="ARBA00007185"/>
    </source>
</evidence>
<dbReference type="InterPro" id="IPR015932">
    <property type="entry name" value="Aconitase_dom2"/>
</dbReference>
<proteinExistence type="inferred from homology"/>
<evidence type="ECO:0000256" key="2">
    <source>
        <dbReference type="ARBA" id="ARBA00004717"/>
    </source>
</evidence>
<dbReference type="GO" id="GO:0005739">
    <property type="term" value="C:mitochondrion"/>
    <property type="evidence" value="ECO:0007669"/>
    <property type="project" value="UniProtKB-SubCell"/>
</dbReference>
<evidence type="ECO:0000256" key="6">
    <source>
        <dbReference type="ARBA" id="ARBA00022723"/>
    </source>
</evidence>
<dbReference type="InterPro" id="IPR015928">
    <property type="entry name" value="Aconitase/3IPM_dehydase_swvl"/>
</dbReference>
<evidence type="ECO:0000256" key="8">
    <source>
        <dbReference type="ARBA" id="ARBA00023004"/>
    </source>
</evidence>
<dbReference type="InParanoid" id="A8QCQ5"/>
<evidence type="ECO:0000259" key="14">
    <source>
        <dbReference type="Pfam" id="PF00330"/>
    </source>
</evidence>
<dbReference type="FunFam" id="3.20.19.10:FF:000002">
    <property type="entry name" value="Aconitate hydratase, mitochondrial"/>
    <property type="match status" value="1"/>
</dbReference>
<dbReference type="InterPro" id="IPR015931">
    <property type="entry name" value="Acnase/IPM_dHydase_lsu_aba_1/3"/>
</dbReference>
<keyword evidence="5" id="KW-0816">Tricarboxylic acid cycle</keyword>
<feature type="domain" description="Aconitase/3-isopropylmalate dehydratase large subunit alpha/beta/alpha" evidence="14">
    <location>
        <begin position="85"/>
        <end position="521"/>
    </location>
</feature>
<dbReference type="CDD" id="cd01584">
    <property type="entry name" value="AcnA_Mitochondrial"/>
    <property type="match status" value="1"/>
</dbReference>
<comment type="pathway">
    <text evidence="2">Carbohydrate metabolism; tricarboxylic acid cycle; isocitrate from oxaloacetate: step 2/2.</text>
</comment>
<dbReference type="VEuPathDB" id="FungiDB:MGL_4035"/>
<comment type="similarity">
    <text evidence="3 13">Belongs to the aconitase/IPM isomerase family.</text>
</comment>
<dbReference type="PANTHER" id="PTHR43160">
    <property type="entry name" value="ACONITATE HYDRATASE B"/>
    <property type="match status" value="1"/>
</dbReference>
<dbReference type="NCBIfam" id="TIGR01340">
    <property type="entry name" value="aconitase_mito"/>
    <property type="match status" value="1"/>
</dbReference>
<dbReference type="Pfam" id="PF00694">
    <property type="entry name" value="Aconitase_C"/>
    <property type="match status" value="1"/>
</dbReference>
<dbReference type="InterPro" id="IPR006248">
    <property type="entry name" value="Aconitase_mito-like"/>
</dbReference>
<keyword evidence="7 13" id="KW-0809">Transit peptide</keyword>
<dbReference type="InterPro" id="IPR001030">
    <property type="entry name" value="Acoase/IPM_deHydtase_lsu_aba"/>
</dbReference>
<accession>A8QCQ5</accession>
<dbReference type="InterPro" id="IPR050926">
    <property type="entry name" value="Aconitase/IPM_isomerase"/>
</dbReference>
<evidence type="ECO:0000256" key="13">
    <source>
        <dbReference type="RuleBase" id="RU362107"/>
    </source>
</evidence>
<keyword evidence="10 13" id="KW-0496">Mitochondrion</keyword>
<dbReference type="Pfam" id="PF00330">
    <property type="entry name" value="Aconitase"/>
    <property type="match status" value="1"/>
</dbReference>
<dbReference type="FunFam" id="3.30.499.10:FF:000003">
    <property type="entry name" value="Aconitate hydratase, mitochondrial"/>
    <property type="match status" value="1"/>
</dbReference>
<evidence type="ECO:0000256" key="9">
    <source>
        <dbReference type="ARBA" id="ARBA00023014"/>
    </source>
</evidence>
<dbReference type="GO" id="GO:0051539">
    <property type="term" value="F:4 iron, 4 sulfur cluster binding"/>
    <property type="evidence" value="ECO:0007669"/>
    <property type="project" value="UniProtKB-UniRule"/>
</dbReference>
<dbReference type="GO" id="GO:0006099">
    <property type="term" value="P:tricarboxylic acid cycle"/>
    <property type="evidence" value="ECO:0007669"/>
    <property type="project" value="UniProtKB-KW"/>
</dbReference>
<dbReference type="PANTHER" id="PTHR43160:SF3">
    <property type="entry name" value="ACONITATE HYDRATASE, MITOCHONDRIAL"/>
    <property type="match status" value="1"/>
</dbReference>
<dbReference type="InterPro" id="IPR000573">
    <property type="entry name" value="AconitaseA/IPMdHydase_ssu_swvl"/>
</dbReference>
<feature type="domain" description="Aconitase A/isopropylmalate dehydratase small subunit swivel" evidence="15">
    <location>
        <begin position="600"/>
        <end position="729"/>
    </location>
</feature>
<keyword evidence="8 13" id="KW-0408">Iron</keyword>
<dbReference type="Gene3D" id="3.40.1060.10">
    <property type="entry name" value="Aconitase, Domain 2"/>
    <property type="match status" value="1"/>
</dbReference>
<dbReference type="Gene3D" id="3.20.19.10">
    <property type="entry name" value="Aconitase, domain 4"/>
    <property type="match status" value="1"/>
</dbReference>
<dbReference type="OMA" id="KKQGMLG"/>
<name>A8QCQ5_MALGO</name>
<keyword evidence="6 13" id="KW-0479">Metal-binding</keyword>
<evidence type="ECO:0000313" key="17">
    <source>
        <dbReference type="Proteomes" id="UP000008837"/>
    </source>
</evidence>
<dbReference type="PRINTS" id="PR00415">
    <property type="entry name" value="ACONITASE"/>
</dbReference>
<dbReference type="FunCoup" id="A8QCQ5">
    <property type="interactions" value="450"/>
</dbReference>
<evidence type="ECO:0000256" key="10">
    <source>
        <dbReference type="ARBA" id="ARBA00023128"/>
    </source>
</evidence>
<dbReference type="FunFam" id="3.40.1060.10:FF:000001">
    <property type="entry name" value="Aconitate hydratase, mitochondrial"/>
    <property type="match status" value="1"/>
</dbReference>
<keyword evidence="9 13" id="KW-0411">Iron-sulfur</keyword>
<sequence length="800" mass="87351">MLSYRAMRSPAFRSVAMRAHRAAAATRNVITVAEEAAPLNEADLKKKIELSIIEKGKGYYLPYQKVEENLKIVRDRLKRPLTMSEKIVYGHLDEPHTQDIERGVSYLRLRPDRVACQDATAQMALLQFMSAGLPKVAVPTTVHCDHLIAADQGGAEDLANAKELNKEVYDFLATCSAKYGIGFWKPGSGIIHQIIIENYAFPGGLMIGTDSHTPNAGGLNMIACGVGGADAVDVMAGIPWELKCPKVIGVELKGKLSGWTAPKDIILKVAGDLTVKGGTGAIVEYKGPGVSSLSATGMGTICNMGAEIGATTSVFPFNDRQAKYLEATGRGEIAEAASKFRRNLLPDRDAEYDHHLEIDLDNLEPHINGPFTPDLATPLSKFKDEVIKNGWPEELRVALIGSCTNSSYEDMSRSASIANQGMKHGLKVKSGFTVTPGSEQIRATIERDGQMETLNKVGGMVLANACGPCIGQWNRHDVKKGEKNSIITSYNRNFSGRNDANFATHAFVASPDLVTAMAFAGSLTFNPMTDKLKGSDGEEFVFEPPTGEELPSKGYDRGENTFQAPPPDGSNVEVIIRPDSERLHFLEPFKKWEDKDPKDMPILIKVKGKCTTDHISAGGPWLRYRGHLRNISNNCLIGATNSANGETNNVQNYYTGEWGAVPATATYYRDHGHPWVVIGDDNYGEGSSREHAALEPRYLGGMAIITKSFARIHETNCKKQGLLPMTFQNSSDYDLVRPDDMIDLEGVTTIAPGSIITMVCKHRDGSEDRIPLQHSFNENQIEWFKAGSALNLMSSRAQSA</sequence>
<evidence type="ECO:0000256" key="12">
    <source>
        <dbReference type="ARBA" id="ARBA00023501"/>
    </source>
</evidence>
<dbReference type="GO" id="GO:0003994">
    <property type="term" value="F:aconitate hydratase activity"/>
    <property type="evidence" value="ECO:0007669"/>
    <property type="project" value="UniProtKB-EC"/>
</dbReference>
<organism evidence="16 17">
    <name type="scientific">Malassezia globosa (strain ATCC MYA-4612 / CBS 7966)</name>
    <name type="common">Dandruff-associated fungus</name>
    <dbReference type="NCBI Taxonomy" id="425265"/>
    <lineage>
        <taxon>Eukaryota</taxon>
        <taxon>Fungi</taxon>
        <taxon>Dikarya</taxon>
        <taxon>Basidiomycota</taxon>
        <taxon>Ustilaginomycotina</taxon>
        <taxon>Malasseziomycetes</taxon>
        <taxon>Malasseziales</taxon>
        <taxon>Malasseziaceae</taxon>
        <taxon>Malassezia</taxon>
    </lineage>
</organism>
<dbReference type="FunFam" id="3.30.499.10:FF:000004">
    <property type="entry name" value="Aconitate hydratase, mitochondrial"/>
    <property type="match status" value="1"/>
</dbReference>
<gene>
    <name evidence="16" type="ORF">MGL_4035</name>
</gene>
<evidence type="ECO:0000259" key="15">
    <source>
        <dbReference type="Pfam" id="PF00694"/>
    </source>
</evidence>
<dbReference type="NCBIfam" id="NF005558">
    <property type="entry name" value="PRK07229.1"/>
    <property type="match status" value="1"/>
</dbReference>
<dbReference type="RefSeq" id="XP_001728868.1">
    <property type="nucleotide sequence ID" value="XM_001728816.1"/>
</dbReference>
<dbReference type="InterPro" id="IPR018136">
    <property type="entry name" value="Aconitase_4Fe-4S_BS"/>
</dbReference>
<dbReference type="KEGG" id="mgl:MGL_4035"/>
<protein>
    <recommendedName>
        <fullName evidence="4 13">Aconitate hydratase, mitochondrial</fullName>
        <shortName evidence="13">Aconitase</shortName>
        <ecNumber evidence="13">4.2.1.-</ecNumber>
    </recommendedName>
</protein>
<comment type="cofactor">
    <cofactor evidence="13">
        <name>[4Fe-4S] cluster</name>
        <dbReference type="ChEBI" id="CHEBI:49883"/>
    </cofactor>
    <text evidence="13">Binds 1 [4Fe-4S] cluster per subunit.</text>
</comment>
<comment type="caution">
    <text evidence="16">The sequence shown here is derived from an EMBL/GenBank/DDBJ whole genome shotgun (WGS) entry which is preliminary data.</text>
</comment>
<dbReference type="EC" id="4.2.1.-" evidence="13"/>
<dbReference type="PROSITE" id="PS01244">
    <property type="entry name" value="ACONITASE_2"/>
    <property type="match status" value="1"/>
</dbReference>
<comment type="subcellular location">
    <subcellularLocation>
        <location evidence="1 13">Mitochondrion</location>
    </subcellularLocation>
</comment>
<dbReference type="Gene3D" id="3.30.499.10">
    <property type="entry name" value="Aconitase, domain 3"/>
    <property type="match status" value="2"/>
</dbReference>
<dbReference type="InterPro" id="IPR036008">
    <property type="entry name" value="Aconitase_4Fe-4S_dom"/>
</dbReference>
<evidence type="ECO:0000256" key="11">
    <source>
        <dbReference type="ARBA" id="ARBA00023239"/>
    </source>
</evidence>
<keyword evidence="11 13" id="KW-0456">Lyase</keyword>
<keyword evidence="17" id="KW-1185">Reference proteome</keyword>
<evidence type="ECO:0000313" key="16">
    <source>
        <dbReference type="EMBL" id="EDP41654.1"/>
    </source>
</evidence>
<dbReference type="GO" id="GO:0005829">
    <property type="term" value="C:cytosol"/>
    <property type="evidence" value="ECO:0007669"/>
    <property type="project" value="TreeGrafter"/>
</dbReference>
<dbReference type="GeneID" id="5853174"/>
<evidence type="ECO:0000256" key="1">
    <source>
        <dbReference type="ARBA" id="ARBA00004173"/>
    </source>
</evidence>
<dbReference type="AlphaFoldDB" id="A8QCQ5"/>
<dbReference type="STRING" id="425265.A8QCQ5"/>
<dbReference type="PROSITE" id="PS00450">
    <property type="entry name" value="ACONITASE_1"/>
    <property type="match status" value="1"/>
</dbReference>
<dbReference type="SUPFAM" id="SSF53732">
    <property type="entry name" value="Aconitase iron-sulfur domain"/>
    <property type="match status" value="1"/>
</dbReference>
<dbReference type="GO" id="GO:0046872">
    <property type="term" value="F:metal ion binding"/>
    <property type="evidence" value="ECO:0007669"/>
    <property type="project" value="UniProtKB-UniRule"/>
</dbReference>
<comment type="catalytic activity">
    <reaction evidence="12">
        <text>citrate = D-threo-isocitrate</text>
        <dbReference type="Rhea" id="RHEA:10336"/>
        <dbReference type="ChEBI" id="CHEBI:15562"/>
        <dbReference type="ChEBI" id="CHEBI:16947"/>
        <dbReference type="EC" id="4.2.1.3"/>
    </reaction>
</comment>
<dbReference type="OrthoDB" id="2224430at2759"/>
<dbReference type="Proteomes" id="UP000008837">
    <property type="component" value="Unassembled WGS sequence"/>
</dbReference>
<evidence type="ECO:0000256" key="7">
    <source>
        <dbReference type="ARBA" id="ARBA00022946"/>
    </source>
</evidence>